<dbReference type="GO" id="GO:0022857">
    <property type="term" value="F:transmembrane transporter activity"/>
    <property type="evidence" value="ECO:0007669"/>
    <property type="project" value="InterPro"/>
</dbReference>
<comment type="subcellular location">
    <subcellularLocation>
        <location evidence="1">Membrane</location>
        <topology evidence="1">Multi-pass membrane protein</topology>
    </subcellularLocation>
</comment>
<feature type="transmembrane region" description="Helical" evidence="6">
    <location>
        <begin position="80"/>
        <end position="100"/>
    </location>
</feature>
<evidence type="ECO:0000259" key="7">
    <source>
        <dbReference type="PROSITE" id="PS50850"/>
    </source>
</evidence>
<dbReference type="InterPro" id="IPR020846">
    <property type="entry name" value="MFS_dom"/>
</dbReference>
<feature type="transmembrane region" description="Helical" evidence="6">
    <location>
        <begin position="208"/>
        <end position="233"/>
    </location>
</feature>
<evidence type="ECO:0000256" key="2">
    <source>
        <dbReference type="ARBA" id="ARBA00022448"/>
    </source>
</evidence>
<keyword evidence="3 6" id="KW-0812">Transmembrane</keyword>
<keyword evidence="4 6" id="KW-1133">Transmembrane helix</keyword>
<dbReference type="EMBL" id="CAJNON010000939">
    <property type="protein sequence ID" value="CAF1406878.1"/>
    <property type="molecule type" value="Genomic_DNA"/>
</dbReference>
<feature type="transmembrane region" description="Helical" evidence="6">
    <location>
        <begin position="269"/>
        <end position="290"/>
    </location>
</feature>
<sequence length="389" mass="43307">MVSNEKQMQVNNTDILNDEENLRDKDMKQDLPTVYDTYKKFKKNIILFIADGLVFLPTFDKLIFVPALSTIVQDPHTTETLGLVTITLYVLGSCFGGFIWEVLSDCYRRRSIMLFGLRGFVLSVAGSYFSLNIHIFLVSRVLQGAFICVTLIVGRATIADIYQLNERGRAIAFFYALYFVGVLVSPIIGGPLSYHFAPYNYESDIIGILYVPISIAAFSGSTIGGILSDYAAVRYMETLKIDQGHVLPALLFSVLTPIGLIIYGRSCEYGMHVSLPVIGLILCTLGRTAIRRGIYSFYKIKYQQYSANVIVANNFVQLLLTSIMLRFTAIIIESIGNGPYFTTIAVGNILATIIPAMIISRKIILSSISEKIPSQSAPLISTDDRQYHE</sequence>
<name>A0A815LP99_9BILA</name>
<comment type="caution">
    <text evidence="8">The sequence shown here is derived from an EMBL/GenBank/DDBJ whole genome shotgun (WGS) entry which is preliminary data.</text>
</comment>
<dbReference type="Pfam" id="PF07690">
    <property type="entry name" value="MFS_1"/>
    <property type="match status" value="1"/>
</dbReference>
<reference evidence="8" key="1">
    <citation type="submission" date="2021-02" db="EMBL/GenBank/DDBJ databases">
        <authorList>
            <person name="Nowell W R."/>
        </authorList>
    </citation>
    <scope>NUCLEOTIDE SEQUENCE</scope>
</reference>
<dbReference type="AlphaFoldDB" id="A0A815LP99"/>
<feature type="transmembrane region" description="Helical" evidence="6">
    <location>
        <begin position="137"/>
        <end position="158"/>
    </location>
</feature>
<evidence type="ECO:0000313" key="8">
    <source>
        <dbReference type="EMBL" id="CAF1406878.1"/>
    </source>
</evidence>
<feature type="domain" description="Major facilitator superfamily (MFS) profile" evidence="7">
    <location>
        <begin position="46"/>
        <end position="389"/>
    </location>
</feature>
<feature type="transmembrane region" description="Helical" evidence="6">
    <location>
        <begin position="45"/>
        <end position="68"/>
    </location>
</feature>
<feature type="transmembrane region" description="Helical" evidence="6">
    <location>
        <begin position="170"/>
        <end position="188"/>
    </location>
</feature>
<dbReference type="SUPFAM" id="SSF103473">
    <property type="entry name" value="MFS general substrate transporter"/>
    <property type="match status" value="1"/>
</dbReference>
<accession>A0A815LP99</accession>
<feature type="transmembrane region" description="Helical" evidence="6">
    <location>
        <begin position="311"/>
        <end position="332"/>
    </location>
</feature>
<dbReference type="OrthoDB" id="8120565at2759"/>
<dbReference type="PROSITE" id="PS50850">
    <property type="entry name" value="MFS"/>
    <property type="match status" value="1"/>
</dbReference>
<feature type="transmembrane region" description="Helical" evidence="6">
    <location>
        <begin position="112"/>
        <end position="131"/>
    </location>
</feature>
<feature type="transmembrane region" description="Helical" evidence="6">
    <location>
        <begin position="245"/>
        <end position="263"/>
    </location>
</feature>
<proteinExistence type="predicted"/>
<evidence type="ECO:0000256" key="3">
    <source>
        <dbReference type="ARBA" id="ARBA00022692"/>
    </source>
</evidence>
<evidence type="ECO:0000256" key="4">
    <source>
        <dbReference type="ARBA" id="ARBA00022989"/>
    </source>
</evidence>
<organism evidence="8 10">
    <name type="scientific">Adineta steineri</name>
    <dbReference type="NCBI Taxonomy" id="433720"/>
    <lineage>
        <taxon>Eukaryota</taxon>
        <taxon>Metazoa</taxon>
        <taxon>Spiralia</taxon>
        <taxon>Gnathifera</taxon>
        <taxon>Rotifera</taxon>
        <taxon>Eurotatoria</taxon>
        <taxon>Bdelloidea</taxon>
        <taxon>Adinetida</taxon>
        <taxon>Adinetidae</taxon>
        <taxon>Adineta</taxon>
    </lineage>
</organism>
<dbReference type="Gene3D" id="1.20.1720.10">
    <property type="entry name" value="Multidrug resistance protein D"/>
    <property type="match status" value="1"/>
</dbReference>
<evidence type="ECO:0000313" key="9">
    <source>
        <dbReference type="EMBL" id="CAF3911579.1"/>
    </source>
</evidence>
<dbReference type="InterPro" id="IPR036259">
    <property type="entry name" value="MFS_trans_sf"/>
</dbReference>
<evidence type="ECO:0000256" key="1">
    <source>
        <dbReference type="ARBA" id="ARBA00004141"/>
    </source>
</evidence>
<feature type="transmembrane region" description="Helical" evidence="6">
    <location>
        <begin position="338"/>
        <end position="359"/>
    </location>
</feature>
<evidence type="ECO:0000256" key="6">
    <source>
        <dbReference type="SAM" id="Phobius"/>
    </source>
</evidence>
<keyword evidence="2" id="KW-0813">Transport</keyword>
<dbReference type="GO" id="GO:0005886">
    <property type="term" value="C:plasma membrane"/>
    <property type="evidence" value="ECO:0007669"/>
    <property type="project" value="TreeGrafter"/>
</dbReference>
<protein>
    <recommendedName>
        <fullName evidence="7">Major facilitator superfamily (MFS) profile domain-containing protein</fullName>
    </recommendedName>
</protein>
<dbReference type="Proteomes" id="UP000663881">
    <property type="component" value="Unassembled WGS sequence"/>
</dbReference>
<keyword evidence="5 6" id="KW-0472">Membrane</keyword>
<dbReference type="Proteomes" id="UP000663891">
    <property type="component" value="Unassembled WGS sequence"/>
</dbReference>
<dbReference type="InterPro" id="IPR011701">
    <property type="entry name" value="MFS"/>
</dbReference>
<evidence type="ECO:0000256" key="5">
    <source>
        <dbReference type="ARBA" id="ARBA00023136"/>
    </source>
</evidence>
<dbReference type="PANTHER" id="PTHR23502">
    <property type="entry name" value="MAJOR FACILITATOR SUPERFAMILY"/>
    <property type="match status" value="1"/>
</dbReference>
<evidence type="ECO:0000313" key="10">
    <source>
        <dbReference type="Proteomes" id="UP000663891"/>
    </source>
</evidence>
<gene>
    <name evidence="9" type="ORF">OKA104_LOCUS24753</name>
    <name evidence="8" type="ORF">VCS650_LOCUS36852</name>
</gene>
<dbReference type="PANTHER" id="PTHR23502:SF132">
    <property type="entry name" value="POLYAMINE TRANSPORTER 2-RELATED"/>
    <property type="match status" value="1"/>
</dbReference>
<dbReference type="EMBL" id="CAJOAY010002012">
    <property type="protein sequence ID" value="CAF3911579.1"/>
    <property type="molecule type" value="Genomic_DNA"/>
</dbReference>